<dbReference type="GO" id="GO:0005951">
    <property type="term" value="C:carbamoyl-phosphate synthase complex"/>
    <property type="evidence" value="ECO:0000318"/>
    <property type="project" value="GO_Central"/>
</dbReference>
<dbReference type="Gene3D" id="3.40.50.880">
    <property type="match status" value="1"/>
</dbReference>
<reference evidence="18 20" key="1">
    <citation type="journal article" date="2008" name="Science">
        <title>The Physcomitrella genome reveals evolutionary insights into the conquest of land by plants.</title>
        <authorList>
            <person name="Rensing S."/>
            <person name="Lang D."/>
            <person name="Zimmer A."/>
            <person name="Terry A."/>
            <person name="Salamov A."/>
            <person name="Shapiro H."/>
            <person name="Nishiyama T."/>
            <person name="Perroud P.-F."/>
            <person name="Lindquist E."/>
            <person name="Kamisugi Y."/>
            <person name="Tanahashi T."/>
            <person name="Sakakibara K."/>
            <person name="Fujita T."/>
            <person name="Oishi K."/>
            <person name="Shin-I T."/>
            <person name="Kuroki Y."/>
            <person name="Toyoda A."/>
            <person name="Suzuki Y."/>
            <person name="Hashimoto A."/>
            <person name="Yamaguchi K."/>
            <person name="Sugano A."/>
            <person name="Kohara Y."/>
            <person name="Fujiyama A."/>
            <person name="Anterola A."/>
            <person name="Aoki S."/>
            <person name="Ashton N."/>
            <person name="Barbazuk W.B."/>
            <person name="Barker E."/>
            <person name="Bennetzen J."/>
            <person name="Bezanilla M."/>
            <person name="Blankenship R."/>
            <person name="Cho S.H."/>
            <person name="Dutcher S."/>
            <person name="Estelle M."/>
            <person name="Fawcett J.A."/>
            <person name="Gundlach H."/>
            <person name="Hanada K."/>
            <person name="Heyl A."/>
            <person name="Hicks K.A."/>
            <person name="Hugh J."/>
            <person name="Lohr M."/>
            <person name="Mayer K."/>
            <person name="Melkozernov A."/>
            <person name="Murata T."/>
            <person name="Nelson D."/>
            <person name="Pils B."/>
            <person name="Prigge M."/>
            <person name="Reiss B."/>
            <person name="Renner T."/>
            <person name="Rombauts S."/>
            <person name="Rushton P."/>
            <person name="Sanderfoot A."/>
            <person name="Schween G."/>
            <person name="Shiu S.-H."/>
            <person name="Stueber K."/>
            <person name="Theodoulou F.L."/>
            <person name="Tu H."/>
            <person name="Van de Peer Y."/>
            <person name="Verrier P.J."/>
            <person name="Waters E."/>
            <person name="Wood A."/>
            <person name="Yang L."/>
            <person name="Cove D."/>
            <person name="Cuming A."/>
            <person name="Hasebe M."/>
            <person name="Lucas S."/>
            <person name="Mishler D.B."/>
            <person name="Reski R."/>
            <person name="Grigoriev I."/>
            <person name="Quatrano R.S."/>
            <person name="Boore J.L."/>
        </authorList>
    </citation>
    <scope>NUCLEOTIDE SEQUENCE [LARGE SCALE GENOMIC DNA]</scope>
    <source>
        <strain evidence="19 20">cv. Gransden 2004</strain>
    </source>
</reference>
<dbReference type="InterPro" id="IPR006274">
    <property type="entry name" value="CarbamoylP_synth_ssu"/>
</dbReference>
<evidence type="ECO:0000256" key="16">
    <source>
        <dbReference type="ARBA" id="ARBA00083899"/>
    </source>
</evidence>
<comment type="pathway">
    <text evidence="1">Pyrimidine metabolism; UMP biosynthesis via de novo pathway; (S)-dihydroorotate from bicarbonate: step 1/3.</text>
</comment>
<dbReference type="GO" id="GO:0005737">
    <property type="term" value="C:cytoplasm"/>
    <property type="evidence" value="ECO:0000318"/>
    <property type="project" value="GO_Central"/>
</dbReference>
<dbReference type="PANTHER" id="PTHR11405:SF4">
    <property type="entry name" value="CARBAMOYL-PHOSPHATE SYNTHASE ARGININE-SPECIFIC SMALL CHAIN"/>
    <property type="match status" value="1"/>
</dbReference>
<dbReference type="GO" id="GO:0004088">
    <property type="term" value="F:carbamoyl-phosphate synthase (glutamine-hydrolyzing) activity"/>
    <property type="evidence" value="ECO:0007669"/>
    <property type="project" value="UniProtKB-EC"/>
</dbReference>
<evidence type="ECO:0000256" key="14">
    <source>
        <dbReference type="ARBA" id="ARBA00049285"/>
    </source>
</evidence>
<comment type="subunit">
    <text evidence="13">Heterodimer composed of 2 chains; the small (or glutamine) chain promotes the hydrolysis of glutamine to ammonia, which is used by the large (or ammonia) chain to synthesize carbamoyl phosphate.</text>
</comment>
<evidence type="ECO:0000256" key="15">
    <source>
        <dbReference type="ARBA" id="ARBA00074572"/>
    </source>
</evidence>
<evidence type="ECO:0000313" key="18">
    <source>
        <dbReference type="EMBL" id="PNR50957.1"/>
    </source>
</evidence>
<dbReference type="PANTHER" id="PTHR11405">
    <property type="entry name" value="CARBAMOYLTRANSFERASE FAMILY MEMBER"/>
    <property type="match status" value="1"/>
</dbReference>
<dbReference type="EC" id="6.3.5.5" evidence="4"/>
<dbReference type="FunFam" id="3.50.30.20:FF:000001">
    <property type="entry name" value="Carbamoyl-phosphate synthase small chain"/>
    <property type="match status" value="1"/>
</dbReference>
<keyword evidence="9" id="KW-0067">ATP-binding</keyword>
<dbReference type="EnsemblPlants" id="Pp3c7_8810V3.3">
    <property type="protein sequence ID" value="Pp3c7_8810V3.3"/>
    <property type="gene ID" value="Pp3c7_8810"/>
</dbReference>
<evidence type="ECO:0000256" key="2">
    <source>
        <dbReference type="ARBA" id="ARBA00005077"/>
    </source>
</evidence>
<evidence type="ECO:0000256" key="4">
    <source>
        <dbReference type="ARBA" id="ARBA00012738"/>
    </source>
</evidence>
<dbReference type="GO" id="GO:0006221">
    <property type="term" value="P:pyrimidine nucleotide biosynthetic process"/>
    <property type="evidence" value="ECO:0007669"/>
    <property type="project" value="UniProtKB-KW"/>
</dbReference>
<keyword evidence="10" id="KW-0315">Glutamine amidotransferase</keyword>
<dbReference type="Gramene" id="Pp3c7_8810V3.3">
    <property type="protein sequence ID" value="Pp3c7_8810V3.3"/>
    <property type="gene ID" value="Pp3c7_8810"/>
</dbReference>
<comment type="similarity">
    <text evidence="3">Belongs to the CarA family.</text>
</comment>
<evidence type="ECO:0000256" key="1">
    <source>
        <dbReference type="ARBA" id="ARBA00004812"/>
    </source>
</evidence>
<dbReference type="PROSITE" id="PS51273">
    <property type="entry name" value="GATASE_TYPE_1"/>
    <property type="match status" value="1"/>
</dbReference>
<keyword evidence="11" id="KW-0665">Pyrimidine biosynthesis</keyword>
<sequence>MALGMQVGVQPQAQPTTGLLCQRSGGGIAAAHLKSFHLSSSSSGFRGRLQVAAVAPASVKAGTRASSVLVRCDAATAVDGTAATAARPWKTSDCRLVLEDGSIWRGKSFGATGTQVGEVVFNTSLTGYQEILTDPSYSGQFVLMTQPHIGNTGINLDDEESGQCFTGGLIIRSLSNIVSNWRSSEELPEYLRKRNVMGISDIDTRAITRRLREEGSLIGVLTTDKSKTDDELMEMAKTWKIVGKDLISDASCTEPYEWKDKTDSEWEFSPNVPDADDTKFHVVAYDFGVKQNILRRLTSYGCKITVVPSTYPASKVLDLNPDGILFSNGPGDPSAVPYAVKSVQDLVGKVPVFGICMGHQLLGQALGGTTFKMKFGHHGGNHPVRHLPTGRVEISAQNHNYAVDPDTLPEGVEVTHINLNDGTCAGLVFPAMKAMSIQYHPEASPGPHDSDQAFFDFVEMMRKNKSQS</sequence>
<evidence type="ECO:0000256" key="6">
    <source>
        <dbReference type="ARBA" id="ARBA00022598"/>
    </source>
</evidence>
<evidence type="ECO:0000256" key="8">
    <source>
        <dbReference type="ARBA" id="ARBA00022741"/>
    </source>
</evidence>
<dbReference type="SUPFAM" id="SSF52317">
    <property type="entry name" value="Class I glutamine amidotransferase-like"/>
    <property type="match status" value="1"/>
</dbReference>
<evidence type="ECO:0000313" key="19">
    <source>
        <dbReference type="EnsemblPlants" id="Pp3c7_8810V3.1"/>
    </source>
</evidence>
<dbReference type="Pfam" id="PF00117">
    <property type="entry name" value="GATase"/>
    <property type="match status" value="1"/>
</dbReference>
<dbReference type="InterPro" id="IPR017926">
    <property type="entry name" value="GATASE"/>
</dbReference>
<dbReference type="Gramene" id="Pp3c7_8810V3.1">
    <property type="protein sequence ID" value="Pp3c7_8810V3.1"/>
    <property type="gene ID" value="Pp3c7_8810"/>
</dbReference>
<evidence type="ECO:0000256" key="13">
    <source>
        <dbReference type="ARBA" id="ARBA00044031"/>
    </source>
</evidence>
<keyword evidence="8" id="KW-0547">Nucleotide-binding</keyword>
<dbReference type="SUPFAM" id="SSF52021">
    <property type="entry name" value="Carbamoyl phosphate synthetase, small subunit N-terminal domain"/>
    <property type="match status" value="1"/>
</dbReference>
<evidence type="ECO:0000313" key="20">
    <source>
        <dbReference type="Proteomes" id="UP000006727"/>
    </source>
</evidence>
<evidence type="ECO:0000259" key="17">
    <source>
        <dbReference type="SMART" id="SM01097"/>
    </source>
</evidence>
<comment type="pathway">
    <text evidence="2">Amino-acid biosynthesis; L-arginine biosynthesis; carbamoyl phosphate from bicarbonate: step 1/1.</text>
</comment>
<dbReference type="AlphaFoldDB" id="A0A2K1KB00"/>
<dbReference type="RefSeq" id="XP_024381595.1">
    <property type="nucleotide sequence ID" value="XM_024525827.2"/>
</dbReference>
<dbReference type="EMBL" id="ABEU02000007">
    <property type="protein sequence ID" value="PNR50957.1"/>
    <property type="molecule type" value="Genomic_DNA"/>
</dbReference>
<evidence type="ECO:0000256" key="5">
    <source>
        <dbReference type="ARBA" id="ARBA00022571"/>
    </source>
</evidence>
<keyword evidence="6" id="KW-0436">Ligase</keyword>
<dbReference type="GeneID" id="112285193"/>
<evidence type="ECO:0000256" key="11">
    <source>
        <dbReference type="ARBA" id="ARBA00022975"/>
    </source>
</evidence>
<evidence type="ECO:0000256" key="10">
    <source>
        <dbReference type="ARBA" id="ARBA00022962"/>
    </source>
</evidence>
<dbReference type="CDD" id="cd01744">
    <property type="entry name" value="GATase1_CPSase"/>
    <property type="match status" value="1"/>
</dbReference>
<comment type="catalytic activity">
    <reaction evidence="14">
        <text>L-glutamine + H2O = L-glutamate + NH4(+)</text>
        <dbReference type="Rhea" id="RHEA:15889"/>
        <dbReference type="ChEBI" id="CHEBI:15377"/>
        <dbReference type="ChEBI" id="CHEBI:28938"/>
        <dbReference type="ChEBI" id="CHEBI:29985"/>
        <dbReference type="ChEBI" id="CHEBI:58359"/>
    </reaction>
</comment>
<dbReference type="PRINTS" id="PR00096">
    <property type="entry name" value="GATASE"/>
</dbReference>
<keyword evidence="20" id="KW-1185">Reference proteome</keyword>
<organism evidence="18">
    <name type="scientific">Physcomitrium patens</name>
    <name type="common">Spreading-leaved earth moss</name>
    <name type="synonym">Physcomitrella patens</name>
    <dbReference type="NCBI Taxonomy" id="3218"/>
    <lineage>
        <taxon>Eukaryota</taxon>
        <taxon>Viridiplantae</taxon>
        <taxon>Streptophyta</taxon>
        <taxon>Embryophyta</taxon>
        <taxon>Bryophyta</taxon>
        <taxon>Bryophytina</taxon>
        <taxon>Bryopsida</taxon>
        <taxon>Funariidae</taxon>
        <taxon>Funariales</taxon>
        <taxon>Funariaceae</taxon>
        <taxon>Physcomitrium</taxon>
    </lineage>
</organism>
<dbReference type="OrthoDB" id="434at2759"/>
<dbReference type="Proteomes" id="UP000006727">
    <property type="component" value="Chromosome 7"/>
</dbReference>
<dbReference type="HAMAP" id="MF_01209">
    <property type="entry name" value="CPSase_S_chain"/>
    <property type="match status" value="1"/>
</dbReference>
<dbReference type="PRINTS" id="PR00099">
    <property type="entry name" value="CPSGATASE"/>
</dbReference>
<evidence type="ECO:0000256" key="12">
    <source>
        <dbReference type="ARBA" id="ARBA00043861"/>
    </source>
</evidence>
<dbReference type="GO" id="GO:0006541">
    <property type="term" value="P:glutamine metabolic process"/>
    <property type="evidence" value="ECO:0007669"/>
    <property type="project" value="InterPro"/>
</dbReference>
<dbReference type="SMART" id="SM01097">
    <property type="entry name" value="CPSase_sm_chain"/>
    <property type="match status" value="1"/>
</dbReference>
<dbReference type="GO" id="GO:0005524">
    <property type="term" value="F:ATP binding"/>
    <property type="evidence" value="ECO:0007669"/>
    <property type="project" value="UniProtKB-KW"/>
</dbReference>
<dbReference type="STRING" id="3218.A0A2K1KB00"/>
<dbReference type="NCBIfam" id="NF009475">
    <property type="entry name" value="PRK12838.1"/>
    <property type="match status" value="1"/>
</dbReference>
<dbReference type="InterPro" id="IPR036480">
    <property type="entry name" value="CarbP_synth_ssu_N_sf"/>
</dbReference>
<dbReference type="GO" id="GO:0006207">
    <property type="term" value="P:'de novo' pyrimidine nucleobase biosynthetic process"/>
    <property type="evidence" value="ECO:0007669"/>
    <property type="project" value="InterPro"/>
</dbReference>
<evidence type="ECO:0000256" key="3">
    <source>
        <dbReference type="ARBA" id="ARBA00007800"/>
    </source>
</evidence>
<evidence type="ECO:0000256" key="9">
    <source>
        <dbReference type="ARBA" id="ARBA00022840"/>
    </source>
</evidence>
<evidence type="ECO:0000256" key="7">
    <source>
        <dbReference type="ARBA" id="ARBA00022605"/>
    </source>
</evidence>
<dbReference type="InterPro" id="IPR029062">
    <property type="entry name" value="Class_I_gatase-like"/>
</dbReference>
<protein>
    <recommendedName>
        <fullName evidence="15">Carbamoyl phosphate synthase small chain, chloroplastic</fullName>
        <ecNumber evidence="4">6.3.5.5</ecNumber>
    </recommendedName>
    <alternativeName>
        <fullName evidence="16">Carbamoyl phosphate synthetase glutamine chain</fullName>
    </alternativeName>
</protein>
<dbReference type="Pfam" id="PF00988">
    <property type="entry name" value="CPSase_sm_chain"/>
    <property type="match status" value="1"/>
</dbReference>
<gene>
    <name evidence="19" type="primary">LOC112285193</name>
    <name evidence="18" type="ORF">PHYPA_010143</name>
</gene>
<feature type="domain" description="Carbamoyl-phosphate synthase small subunit N-terminal" evidence="17">
    <location>
        <begin position="92"/>
        <end position="222"/>
    </location>
</feature>
<dbReference type="Gene3D" id="3.50.30.20">
    <property type="entry name" value="Carbamoyl-phosphate synthase small subunit, N-terminal domain"/>
    <property type="match status" value="1"/>
</dbReference>
<dbReference type="EnsemblPlants" id="Pp3c7_8810V3.1">
    <property type="protein sequence ID" value="Pp3c7_8810V3.1"/>
    <property type="gene ID" value="Pp3c7_8810"/>
</dbReference>
<dbReference type="InterPro" id="IPR002474">
    <property type="entry name" value="CarbamoylP_synth_ssu_N"/>
</dbReference>
<dbReference type="PRINTS" id="PR00097">
    <property type="entry name" value="ANTSNTHASEII"/>
</dbReference>
<name>A0A2K1KB00_PHYPA</name>
<reference evidence="18 20" key="2">
    <citation type="journal article" date="2018" name="Plant J.">
        <title>The Physcomitrella patens chromosome-scale assembly reveals moss genome structure and evolution.</title>
        <authorList>
            <person name="Lang D."/>
            <person name="Ullrich K.K."/>
            <person name="Murat F."/>
            <person name="Fuchs J."/>
            <person name="Jenkins J."/>
            <person name="Haas F.B."/>
            <person name="Piednoel M."/>
            <person name="Gundlach H."/>
            <person name="Van Bel M."/>
            <person name="Meyberg R."/>
            <person name="Vives C."/>
            <person name="Morata J."/>
            <person name="Symeonidi A."/>
            <person name="Hiss M."/>
            <person name="Muchero W."/>
            <person name="Kamisugi Y."/>
            <person name="Saleh O."/>
            <person name="Blanc G."/>
            <person name="Decker E.L."/>
            <person name="van Gessel N."/>
            <person name="Grimwood J."/>
            <person name="Hayes R.D."/>
            <person name="Graham S.W."/>
            <person name="Gunter L.E."/>
            <person name="McDaniel S.F."/>
            <person name="Hoernstein S.N.W."/>
            <person name="Larsson A."/>
            <person name="Li F.W."/>
            <person name="Perroud P.F."/>
            <person name="Phillips J."/>
            <person name="Ranjan P."/>
            <person name="Rokshar D.S."/>
            <person name="Rothfels C.J."/>
            <person name="Schneider L."/>
            <person name="Shu S."/>
            <person name="Stevenson D.W."/>
            <person name="Thummler F."/>
            <person name="Tillich M."/>
            <person name="Villarreal Aguilar J.C."/>
            <person name="Widiez T."/>
            <person name="Wong G.K."/>
            <person name="Wymore A."/>
            <person name="Zhang Y."/>
            <person name="Zimmer A.D."/>
            <person name="Quatrano R.S."/>
            <person name="Mayer K.F.X."/>
            <person name="Goodstein D."/>
            <person name="Casacuberta J.M."/>
            <person name="Vandepoele K."/>
            <person name="Reski R."/>
            <person name="Cuming A.C."/>
            <person name="Tuskan G.A."/>
            <person name="Maumus F."/>
            <person name="Salse J."/>
            <person name="Schmutz J."/>
            <person name="Rensing S.A."/>
        </authorList>
    </citation>
    <scope>NUCLEOTIDE SEQUENCE [LARGE SCALE GENOMIC DNA]</scope>
    <source>
        <strain evidence="19 20">cv. Gransden 2004</strain>
    </source>
</reference>
<keyword evidence="7" id="KW-0028">Amino-acid biosynthesis</keyword>
<dbReference type="NCBIfam" id="TIGR01368">
    <property type="entry name" value="CPSaseIIsmall"/>
    <property type="match status" value="1"/>
</dbReference>
<dbReference type="InterPro" id="IPR035686">
    <property type="entry name" value="CPSase_GATase1"/>
</dbReference>
<dbReference type="FunFam" id="3.40.50.880:FF:000034">
    <property type="entry name" value="carbamoyl-phosphate synthase small chain, chloroplastic"/>
    <property type="match status" value="1"/>
</dbReference>
<dbReference type="Gramene" id="Pp3c7_8810V3.2">
    <property type="protein sequence ID" value="Pp3c7_8810V3.2"/>
    <property type="gene ID" value="Pp3c7_8810"/>
</dbReference>
<proteinExistence type="inferred from homology"/>
<dbReference type="PaxDb" id="3218-PP1S42_59V6.2"/>
<dbReference type="EnsemblPlants" id="Pp3c7_8810V3.2">
    <property type="protein sequence ID" value="Pp3c7_8810V3.2"/>
    <property type="gene ID" value="Pp3c7_8810"/>
</dbReference>
<dbReference type="OMA" id="CFSVQYH"/>
<comment type="function">
    <text evidence="12">Small subunit of the arginine-specific carbamoyl phosphate synthase (CPSase). CPSase catalyzes the formation of carbamoyl phosphate from the ammonia moiety of glutamine, carbonate, and phosphate donated by ATP, the first step of the arginine biosynthetic pathway. The small subunit (glutamine amidotransferase) binds and cleaves glutamine to supply the large subunit with the substrate ammonia.</text>
</comment>
<keyword evidence="5" id="KW-0055">Arginine biosynthesis</keyword>
<accession>A0A2K1KB00</accession>
<reference evidence="19" key="3">
    <citation type="submission" date="2020-12" db="UniProtKB">
        <authorList>
            <consortium name="EnsemblPlants"/>
        </authorList>
    </citation>
    <scope>IDENTIFICATION</scope>
</reference>
<dbReference type="GO" id="GO:0006526">
    <property type="term" value="P:L-arginine biosynthetic process"/>
    <property type="evidence" value="ECO:0000318"/>
    <property type="project" value="GO_Central"/>
</dbReference>